<reference evidence="1 2" key="1">
    <citation type="submission" date="2022-10" db="EMBL/GenBank/DDBJ databases">
        <title>Host association and intracellularity evolved multiple times independently in the Rickettsiales.</title>
        <authorList>
            <person name="Castelli M."/>
            <person name="Nardi T."/>
            <person name="Gammuto L."/>
            <person name="Bellinzona G."/>
            <person name="Sabaneyeva E."/>
            <person name="Potekhin A."/>
            <person name="Serra V."/>
            <person name="Petroni G."/>
            <person name="Sassera D."/>
        </authorList>
    </citation>
    <scope>NUCLEOTIDE SEQUENCE [LARGE SCALE GENOMIC DNA]</scope>
    <source>
        <strain evidence="1 2">Kr 154-4</strain>
    </source>
</reference>
<dbReference type="InterPro" id="IPR038444">
    <property type="entry name" value="DUF465_sf"/>
</dbReference>
<protein>
    <submittedName>
        <fullName evidence="1">DUF465 domain-containing protein</fullName>
    </submittedName>
</protein>
<name>A0ABZ0UVG0_9RICK</name>
<dbReference type="RefSeq" id="WP_323738662.1">
    <property type="nucleotide sequence ID" value="NZ_CP112932.1"/>
</dbReference>
<dbReference type="Gene3D" id="6.10.280.50">
    <property type="match status" value="1"/>
</dbReference>
<sequence>MAMTDEELPLTEELNQLEQEHSNLNQLIDDCLNQGENDLDQLTTQRLKKRKLFIKDRIAYIKSILYPDIVA</sequence>
<evidence type="ECO:0000313" key="2">
    <source>
        <dbReference type="Proteomes" id="UP001326613"/>
    </source>
</evidence>
<organism evidence="1 2">
    <name type="scientific">Candidatus Trichorickettsia mobilis</name>
    <dbReference type="NCBI Taxonomy" id="1346319"/>
    <lineage>
        <taxon>Bacteria</taxon>
        <taxon>Pseudomonadati</taxon>
        <taxon>Pseudomonadota</taxon>
        <taxon>Alphaproteobacteria</taxon>
        <taxon>Rickettsiales</taxon>
        <taxon>Rickettsiaceae</taxon>
        <taxon>Rickettsieae</taxon>
        <taxon>Candidatus Trichorickettsia</taxon>
    </lineage>
</organism>
<dbReference type="EMBL" id="CP112932">
    <property type="protein sequence ID" value="WPY00607.1"/>
    <property type="molecule type" value="Genomic_DNA"/>
</dbReference>
<accession>A0ABZ0UVG0</accession>
<keyword evidence="2" id="KW-1185">Reference proteome</keyword>
<evidence type="ECO:0000313" key="1">
    <source>
        <dbReference type="EMBL" id="WPY00607.1"/>
    </source>
</evidence>
<dbReference type="Proteomes" id="UP001326613">
    <property type="component" value="Chromosome"/>
</dbReference>
<dbReference type="InterPro" id="IPR007420">
    <property type="entry name" value="DUF465"/>
</dbReference>
<proteinExistence type="predicted"/>
<gene>
    <name evidence="1" type="ORF">Trichorick_00488</name>
</gene>
<dbReference type="Pfam" id="PF04325">
    <property type="entry name" value="DUF465"/>
    <property type="match status" value="1"/>
</dbReference>